<sequence>MKFKRILTVLIVLLVAYFAFMFGMKKYVYPYKYEEYINKYSDEYGLDPYLVLAVIKTESNFNKEAVSKKDAKGLMQIMDSTGEWIAKELDVNYFMSSMLFDPELNIKMGCWYLDNLENEFDEDLDLVLAAYNGGSGNVNKWLNHEEYSEDGETLSYIPFPETKKYVDKVKANYNIYKYLYNK</sequence>
<evidence type="ECO:0000313" key="4">
    <source>
        <dbReference type="Proteomes" id="UP000306888"/>
    </source>
</evidence>
<dbReference type="InterPro" id="IPR008258">
    <property type="entry name" value="Transglycosylase_SLT_dom_1"/>
</dbReference>
<dbReference type="EMBL" id="SRYR01000005">
    <property type="protein sequence ID" value="TGY41896.1"/>
    <property type="molecule type" value="Genomic_DNA"/>
</dbReference>
<dbReference type="AlphaFoldDB" id="A0A4S2DIC2"/>
<dbReference type="PANTHER" id="PTHR37423:SF2">
    <property type="entry name" value="MEMBRANE-BOUND LYTIC MUREIN TRANSGLYCOSYLASE C"/>
    <property type="match status" value="1"/>
</dbReference>
<dbReference type="Gene3D" id="1.10.530.10">
    <property type="match status" value="1"/>
</dbReference>
<keyword evidence="1" id="KW-0812">Transmembrane</keyword>
<accession>A0A4S2DIC2</accession>
<evidence type="ECO:0000313" key="3">
    <source>
        <dbReference type="EMBL" id="TGY41896.1"/>
    </source>
</evidence>
<keyword evidence="1" id="KW-1133">Transmembrane helix</keyword>
<dbReference type="RefSeq" id="WP_136007339.1">
    <property type="nucleotide sequence ID" value="NZ_SRYR01000005.1"/>
</dbReference>
<keyword evidence="4" id="KW-1185">Reference proteome</keyword>
<organism evidence="3 4">
    <name type="scientific">Clostridium sartagoforme</name>
    <dbReference type="NCBI Taxonomy" id="84031"/>
    <lineage>
        <taxon>Bacteria</taxon>
        <taxon>Bacillati</taxon>
        <taxon>Bacillota</taxon>
        <taxon>Clostridia</taxon>
        <taxon>Eubacteriales</taxon>
        <taxon>Clostridiaceae</taxon>
        <taxon>Clostridium</taxon>
    </lineage>
</organism>
<evidence type="ECO:0000256" key="1">
    <source>
        <dbReference type="SAM" id="Phobius"/>
    </source>
</evidence>
<feature type="domain" description="Transglycosylase SLT" evidence="2">
    <location>
        <begin position="35"/>
        <end position="147"/>
    </location>
</feature>
<dbReference type="Proteomes" id="UP000306888">
    <property type="component" value="Unassembled WGS sequence"/>
</dbReference>
<reference evidence="3 4" key="1">
    <citation type="submission" date="2019-04" db="EMBL/GenBank/DDBJ databases">
        <title>Microbes associate with the intestines of laboratory mice.</title>
        <authorList>
            <person name="Navarre W."/>
            <person name="Wong E."/>
            <person name="Huang K."/>
            <person name="Tropini C."/>
            <person name="Ng K."/>
            <person name="Yu B."/>
        </authorList>
    </citation>
    <scope>NUCLEOTIDE SEQUENCE [LARGE SCALE GENOMIC DNA]</scope>
    <source>
        <strain evidence="3 4">NM50_B9-20</strain>
    </source>
</reference>
<dbReference type="OrthoDB" id="9815002at2"/>
<feature type="transmembrane region" description="Helical" evidence="1">
    <location>
        <begin position="6"/>
        <end position="24"/>
    </location>
</feature>
<comment type="caution">
    <text evidence="3">The sequence shown here is derived from an EMBL/GenBank/DDBJ whole genome shotgun (WGS) entry which is preliminary data.</text>
</comment>
<gene>
    <name evidence="3" type="ORF">E5347_11305</name>
</gene>
<name>A0A4S2DIC2_9CLOT</name>
<dbReference type="CDD" id="cd16896">
    <property type="entry name" value="LT_Slt70-like"/>
    <property type="match status" value="1"/>
</dbReference>
<protein>
    <submittedName>
        <fullName evidence="3">Lytic transglycosylase domain-containing protein</fullName>
    </submittedName>
</protein>
<dbReference type="InterPro" id="IPR023346">
    <property type="entry name" value="Lysozyme-like_dom_sf"/>
</dbReference>
<dbReference type="SUPFAM" id="SSF53955">
    <property type="entry name" value="Lysozyme-like"/>
    <property type="match status" value="1"/>
</dbReference>
<evidence type="ECO:0000259" key="2">
    <source>
        <dbReference type="Pfam" id="PF01464"/>
    </source>
</evidence>
<proteinExistence type="predicted"/>
<dbReference type="Pfam" id="PF01464">
    <property type="entry name" value="SLT"/>
    <property type="match status" value="1"/>
</dbReference>
<dbReference type="PANTHER" id="PTHR37423">
    <property type="entry name" value="SOLUBLE LYTIC MUREIN TRANSGLYCOSYLASE-RELATED"/>
    <property type="match status" value="1"/>
</dbReference>
<keyword evidence="1" id="KW-0472">Membrane</keyword>